<evidence type="ECO:0000313" key="7">
    <source>
        <dbReference type="EMBL" id="KAL0358088.1"/>
    </source>
</evidence>
<protein>
    <recommendedName>
        <fullName evidence="1">glutathione transferase</fullName>
        <ecNumber evidence="1">2.5.1.18</ecNumber>
    </recommendedName>
</protein>
<dbReference type="Gene3D" id="3.40.30.10">
    <property type="entry name" value="Glutaredoxin"/>
    <property type="match status" value="1"/>
</dbReference>
<dbReference type="InterPro" id="IPR010987">
    <property type="entry name" value="Glutathione-S-Trfase_C-like"/>
</dbReference>
<dbReference type="SUPFAM" id="SSF52833">
    <property type="entry name" value="Thioredoxin-like"/>
    <property type="match status" value="1"/>
</dbReference>
<feature type="domain" description="GST N-terminal" evidence="5">
    <location>
        <begin position="161"/>
        <end position="240"/>
    </location>
</feature>
<dbReference type="CDD" id="cd03185">
    <property type="entry name" value="GST_C_Tau"/>
    <property type="match status" value="1"/>
</dbReference>
<evidence type="ECO:0000256" key="2">
    <source>
        <dbReference type="ARBA" id="ARBA00022679"/>
    </source>
</evidence>
<name>A0AAW2PSW5_9LAMI</name>
<dbReference type="SFLD" id="SFLDG00358">
    <property type="entry name" value="Main_(cytGST)"/>
    <property type="match status" value="1"/>
</dbReference>
<keyword evidence="4" id="KW-0812">Transmembrane</keyword>
<dbReference type="SFLD" id="SFLDG01152">
    <property type="entry name" value="Main.3:_Omega-_and_Tau-like"/>
    <property type="match status" value="1"/>
</dbReference>
<dbReference type="EMBL" id="JACGWM010000008">
    <property type="protein sequence ID" value="KAL0358088.1"/>
    <property type="molecule type" value="Genomic_DNA"/>
</dbReference>
<dbReference type="InterPro" id="IPR004045">
    <property type="entry name" value="Glutathione_S-Trfase_N"/>
</dbReference>
<proteinExistence type="predicted"/>
<feature type="domain" description="GST C-terminal" evidence="6">
    <location>
        <begin position="246"/>
        <end position="383"/>
    </location>
</feature>
<dbReference type="InterPro" id="IPR040079">
    <property type="entry name" value="Glutathione_S-Trfase"/>
</dbReference>
<comment type="caution">
    <text evidence="7">The sequence shown here is derived from an EMBL/GenBank/DDBJ whole genome shotgun (WGS) entry which is preliminary data.</text>
</comment>
<keyword evidence="2" id="KW-0808">Transferase</keyword>
<dbReference type="CDD" id="cd03058">
    <property type="entry name" value="GST_N_Tau"/>
    <property type="match status" value="1"/>
</dbReference>
<dbReference type="InterPro" id="IPR036282">
    <property type="entry name" value="Glutathione-S-Trfase_C_sf"/>
</dbReference>
<dbReference type="PANTHER" id="PTHR11260:SF622">
    <property type="entry name" value="GLUTATHIONE S-TRANSFERASE"/>
    <property type="match status" value="1"/>
</dbReference>
<dbReference type="GO" id="GO:0006749">
    <property type="term" value="P:glutathione metabolic process"/>
    <property type="evidence" value="ECO:0007669"/>
    <property type="project" value="InterPro"/>
</dbReference>
<dbReference type="SUPFAM" id="SSF47616">
    <property type="entry name" value="GST C-terminal domain-like"/>
    <property type="match status" value="1"/>
</dbReference>
<dbReference type="PROSITE" id="PS50404">
    <property type="entry name" value="GST_NTER"/>
    <property type="match status" value="1"/>
</dbReference>
<evidence type="ECO:0000256" key="4">
    <source>
        <dbReference type="SAM" id="Phobius"/>
    </source>
</evidence>
<gene>
    <name evidence="7" type="ORF">Scaly_1494500</name>
</gene>
<reference evidence="7" key="2">
    <citation type="journal article" date="2024" name="Plant">
        <title>Genomic evolution and insights into agronomic trait innovations of Sesamum species.</title>
        <authorList>
            <person name="Miao H."/>
            <person name="Wang L."/>
            <person name="Qu L."/>
            <person name="Liu H."/>
            <person name="Sun Y."/>
            <person name="Le M."/>
            <person name="Wang Q."/>
            <person name="Wei S."/>
            <person name="Zheng Y."/>
            <person name="Lin W."/>
            <person name="Duan Y."/>
            <person name="Cao H."/>
            <person name="Xiong S."/>
            <person name="Wang X."/>
            <person name="Wei L."/>
            <person name="Li C."/>
            <person name="Ma Q."/>
            <person name="Ju M."/>
            <person name="Zhao R."/>
            <person name="Li G."/>
            <person name="Mu C."/>
            <person name="Tian Q."/>
            <person name="Mei H."/>
            <person name="Zhang T."/>
            <person name="Gao T."/>
            <person name="Zhang H."/>
        </authorList>
    </citation>
    <scope>NUCLEOTIDE SEQUENCE</scope>
    <source>
        <strain evidence="7">KEN8</strain>
    </source>
</reference>
<keyword evidence="4" id="KW-1133">Transmembrane helix</keyword>
<evidence type="ECO:0000256" key="1">
    <source>
        <dbReference type="ARBA" id="ARBA00012452"/>
    </source>
</evidence>
<feature type="transmembrane region" description="Helical" evidence="4">
    <location>
        <begin position="116"/>
        <end position="136"/>
    </location>
</feature>
<dbReference type="GO" id="GO:0004364">
    <property type="term" value="F:glutathione transferase activity"/>
    <property type="evidence" value="ECO:0007669"/>
    <property type="project" value="UniProtKB-EC"/>
</dbReference>
<accession>A0AAW2PSW5</accession>
<dbReference type="EC" id="2.5.1.18" evidence="1"/>
<dbReference type="PROSITE" id="PS50405">
    <property type="entry name" value="GST_CTER"/>
    <property type="match status" value="1"/>
</dbReference>
<organism evidence="7">
    <name type="scientific">Sesamum calycinum</name>
    <dbReference type="NCBI Taxonomy" id="2727403"/>
    <lineage>
        <taxon>Eukaryota</taxon>
        <taxon>Viridiplantae</taxon>
        <taxon>Streptophyta</taxon>
        <taxon>Embryophyta</taxon>
        <taxon>Tracheophyta</taxon>
        <taxon>Spermatophyta</taxon>
        <taxon>Magnoliopsida</taxon>
        <taxon>eudicotyledons</taxon>
        <taxon>Gunneridae</taxon>
        <taxon>Pentapetalae</taxon>
        <taxon>asterids</taxon>
        <taxon>lamiids</taxon>
        <taxon>Lamiales</taxon>
        <taxon>Pedaliaceae</taxon>
        <taxon>Sesamum</taxon>
    </lineage>
</organism>
<comment type="catalytic activity">
    <reaction evidence="3">
        <text>RX + glutathione = an S-substituted glutathione + a halide anion + H(+)</text>
        <dbReference type="Rhea" id="RHEA:16437"/>
        <dbReference type="ChEBI" id="CHEBI:15378"/>
        <dbReference type="ChEBI" id="CHEBI:16042"/>
        <dbReference type="ChEBI" id="CHEBI:17792"/>
        <dbReference type="ChEBI" id="CHEBI:57925"/>
        <dbReference type="ChEBI" id="CHEBI:90779"/>
        <dbReference type="EC" id="2.5.1.18"/>
    </reaction>
</comment>
<evidence type="ECO:0000259" key="6">
    <source>
        <dbReference type="PROSITE" id="PS50405"/>
    </source>
</evidence>
<dbReference type="InterPro" id="IPR045073">
    <property type="entry name" value="Omega/Tau-like"/>
</dbReference>
<dbReference type="SFLD" id="SFLDS00019">
    <property type="entry name" value="Glutathione_Transferase_(cytos"/>
    <property type="match status" value="1"/>
</dbReference>
<dbReference type="InterPro" id="IPR036249">
    <property type="entry name" value="Thioredoxin-like_sf"/>
</dbReference>
<dbReference type="PANTHER" id="PTHR11260">
    <property type="entry name" value="GLUTATHIONE S-TRANSFERASE, GST, SUPERFAMILY, GST DOMAIN CONTAINING"/>
    <property type="match status" value="1"/>
</dbReference>
<dbReference type="InterPro" id="IPR045074">
    <property type="entry name" value="GST_C_Tau"/>
</dbReference>
<sequence>MRNYATVPSTLHLSREERVWFGFESMPSTERPPRQGMPLGRGMGKEALSQLNSLPTCSPIGLVLLPLASDLVGSNNSWTSVSLVSADLQPGPYVMTLWIIDPVFSSMPGPYSKQNGLMLCSGSYVVFLLWWVLVFLKVQPCLQVDRRKNGSRRSRKMEQKHDIKLLRAWFSSYCTRVELALKLKGIPYESIEEDLRNKSDLLLKHNAAHKKVPVLLHNDRPVVESLVVLEYIDECWKNGPKLLPDDPYERAKVRFWAGYYDQKYMASMIKILSSGGTEREKATEEFCEMLKVFEEGIWRDFPQGTPFCCGDSLGFLDVVVGSIGCNYRAFFEALGVDYPVEKNQKYFSWIDRLRECPMMKDTLPPHDKLLAKIKEKFNLEPKS</sequence>
<dbReference type="AlphaFoldDB" id="A0AAW2PSW5"/>
<dbReference type="FunFam" id="3.40.30.10:FF:000014">
    <property type="entry name" value="Tau class glutathione S-transferase"/>
    <property type="match status" value="1"/>
</dbReference>
<dbReference type="GO" id="GO:0005737">
    <property type="term" value="C:cytoplasm"/>
    <property type="evidence" value="ECO:0007669"/>
    <property type="project" value="TreeGrafter"/>
</dbReference>
<evidence type="ECO:0000256" key="3">
    <source>
        <dbReference type="ARBA" id="ARBA00047960"/>
    </source>
</evidence>
<keyword evidence="4" id="KW-0472">Membrane</keyword>
<dbReference type="Gene3D" id="1.20.1050.10">
    <property type="match status" value="1"/>
</dbReference>
<dbReference type="Pfam" id="PF02798">
    <property type="entry name" value="GST_N"/>
    <property type="match status" value="1"/>
</dbReference>
<reference evidence="7" key="1">
    <citation type="submission" date="2020-06" db="EMBL/GenBank/DDBJ databases">
        <authorList>
            <person name="Li T."/>
            <person name="Hu X."/>
            <person name="Zhang T."/>
            <person name="Song X."/>
            <person name="Zhang H."/>
            <person name="Dai N."/>
            <person name="Sheng W."/>
            <person name="Hou X."/>
            <person name="Wei L."/>
        </authorList>
    </citation>
    <scope>NUCLEOTIDE SEQUENCE</scope>
    <source>
        <strain evidence="7">KEN8</strain>
        <tissue evidence="7">Leaf</tissue>
    </source>
</reference>
<evidence type="ECO:0000259" key="5">
    <source>
        <dbReference type="PROSITE" id="PS50404"/>
    </source>
</evidence>